<dbReference type="Proteomes" id="UP001337655">
    <property type="component" value="Unassembled WGS sequence"/>
</dbReference>
<name>A0AAV9P3P4_9PEZI</name>
<feature type="compositionally biased region" description="Basic and acidic residues" evidence="2">
    <location>
        <begin position="810"/>
        <end position="821"/>
    </location>
</feature>
<feature type="compositionally biased region" description="Polar residues" evidence="2">
    <location>
        <begin position="623"/>
        <end position="640"/>
    </location>
</feature>
<feature type="compositionally biased region" description="Basic and acidic residues" evidence="2">
    <location>
        <begin position="1382"/>
        <end position="1397"/>
    </location>
</feature>
<dbReference type="RefSeq" id="XP_064656924.1">
    <property type="nucleotide sequence ID" value="XM_064805082.1"/>
</dbReference>
<feature type="compositionally biased region" description="Polar residues" evidence="2">
    <location>
        <begin position="319"/>
        <end position="359"/>
    </location>
</feature>
<feature type="compositionally biased region" description="Basic and acidic residues" evidence="2">
    <location>
        <begin position="1434"/>
        <end position="1463"/>
    </location>
</feature>
<feature type="compositionally biased region" description="Basic and acidic residues" evidence="2">
    <location>
        <begin position="763"/>
        <end position="779"/>
    </location>
</feature>
<reference evidence="4 5" key="1">
    <citation type="submission" date="2023-08" db="EMBL/GenBank/DDBJ databases">
        <title>Black Yeasts Isolated from many extreme environments.</title>
        <authorList>
            <person name="Coleine C."/>
            <person name="Stajich J.E."/>
            <person name="Selbmann L."/>
        </authorList>
    </citation>
    <scope>NUCLEOTIDE SEQUENCE [LARGE SCALE GENOMIC DNA]</scope>
    <source>
        <strain evidence="4 5">CCFEE 5935</strain>
    </source>
</reference>
<feature type="region of interest" description="Disordered" evidence="2">
    <location>
        <begin position="1303"/>
        <end position="1399"/>
    </location>
</feature>
<feature type="region of interest" description="Disordered" evidence="2">
    <location>
        <begin position="763"/>
        <end position="821"/>
    </location>
</feature>
<feature type="compositionally biased region" description="Pro residues" evidence="2">
    <location>
        <begin position="799"/>
        <end position="808"/>
    </location>
</feature>
<feature type="coiled-coil region" evidence="1">
    <location>
        <begin position="824"/>
        <end position="894"/>
    </location>
</feature>
<protein>
    <submittedName>
        <fullName evidence="4">Uncharacterized protein</fullName>
    </submittedName>
</protein>
<feature type="region of interest" description="Disordered" evidence="2">
    <location>
        <begin position="1426"/>
        <end position="1463"/>
    </location>
</feature>
<evidence type="ECO:0000313" key="4">
    <source>
        <dbReference type="EMBL" id="KAK5167116.1"/>
    </source>
</evidence>
<sequence>MLPPSQLRRGVVLAHHRALATNTLKASSASLLHCPLSIGQSRRTFWGGRRPPKDWTSHLDPQFQRFHRFRTLKTRAKLLSKIRRHRSFDWDSNAANFFTPRQVRWASRWNDNGWKQKHPWYLNDDGELVKKKSGRRELDGETDGYELNAREKEWQRKLELMRERIDNDPYEALFGKRFEQFWQPLMPNWMKSNFDVTNWGTNEAEARKAADVNQKAESATPKDTAPTKKSQPSTRPDGSQATKGTNAGVEPSEPKKPKPNSYAYASSTTWDSQSNKTKRTEWDSVSGQTKKFEYDPISNRMILVESPKPAETKALESPSKPTSTSSNVVKSSPTPETTVVQNTTGAPGKQTQNTQSSSKVDGVPVKQPNDERKSIPIPPPLSMPSYNVPIGFSPKPTSLGPWKSTAVASDVPKPSSLATIPTKEPSKQAMTETSGQTKQEEANLDGLTAESIRAGFPKLTSTKQPPSASRPPATNPQQQGEQEASFTNLETQGLTDIILADQSVVDYSKLRSYSNATGSQWDQAEQEDILQKEFEGLNKKKEKLLRDEHGLFHIEHQKGELMKLNQRIEEVGKRIDRISDVMGPPEKSSKVAPDNTATKQNEKKPVLQSSLDRMYSKQEDKSQVLQSSLDRMQSKQQISKKLSEEALEDADDAAAHESTEPLETSASKPAVPQGWDKQAEILQADRVKRTEAKVPYPDMQSLITSAPVRKNGQDEINRENRTMNHSLDNYIKKLRATHRVPALPSEATEAAFQERCAEVKKASEPILDQSREHKMGMDQRRKKVKATRSDAEHSQKQPTSPPTLPPAPRIGDHLKQEDHTAERTAKLEKANRMLQDEVQEQKARMEAHEGKYTRKISSLRGELDVAYKQSAVHGDKHVERIRALEKEVEEATKAAPESKYVDKIRALRDELDVAYKQSAVHGEKHVERIRTLEKELAEARKSGAISAAAAAQVADAETKPAAADIPQAEGDLAPNALKFAGSEKWYKQPAVTPSTIKREMEKADQKRRDRELVREVQKIYERFYGTIDTQHRQPEPRKERNVEVESDVDLGEALAKYETDQKQSYRFRKGEMEKEVAAKEREANEGVRLVDDGAPRLIPDALAKASSPAVDAASGAVESEKLWAEPALYKVLTPEEFDRDERKWSMSTISMTSNFTGTEEPVSIVGALKTSKLRLKYLKNIAEQHADGLQLVHAAKKLLVFRKVKDEKRQLGQQDRGLLDYQVVLSKGGSIEVYSLVSRFAGDEAPISITKALGPLNEPSEFMPYVEEYQGKGYKVVHAVHNMLVFRKELPVEKEEAGFGLQDHGLLPATEGGQSTGHSINPIDGTSSLSPGSTSTSEHSTKLQQAEQFERQDYDIRHYPRVKRDEYPVFTGTKRVNQGKTSKGEKSEGPKESKEEGPSVAWGAASGMFGAAMAGMGGAYLVGAAGEKNRKHREKVDAMVQGRRERQVATESAKRREGWFWRE</sequence>
<evidence type="ECO:0000313" key="5">
    <source>
        <dbReference type="Proteomes" id="UP001337655"/>
    </source>
</evidence>
<keyword evidence="3" id="KW-0812">Transmembrane</keyword>
<feature type="region of interest" description="Disordered" evidence="2">
    <location>
        <begin position="576"/>
        <end position="675"/>
    </location>
</feature>
<evidence type="ECO:0000256" key="2">
    <source>
        <dbReference type="SAM" id="MobiDB-lite"/>
    </source>
</evidence>
<dbReference type="GeneID" id="89929181"/>
<feature type="compositionally biased region" description="Polar residues" evidence="2">
    <location>
        <begin position="263"/>
        <end position="275"/>
    </location>
</feature>
<feature type="compositionally biased region" description="Polar residues" evidence="2">
    <location>
        <begin position="428"/>
        <end position="437"/>
    </location>
</feature>
<feature type="region of interest" description="Disordered" evidence="2">
    <location>
        <begin position="206"/>
        <end position="487"/>
    </location>
</feature>
<feature type="transmembrane region" description="Helical" evidence="3">
    <location>
        <begin position="1400"/>
        <end position="1423"/>
    </location>
</feature>
<organism evidence="4 5">
    <name type="scientific">Saxophila tyrrhenica</name>
    <dbReference type="NCBI Taxonomy" id="1690608"/>
    <lineage>
        <taxon>Eukaryota</taxon>
        <taxon>Fungi</taxon>
        <taxon>Dikarya</taxon>
        <taxon>Ascomycota</taxon>
        <taxon>Pezizomycotina</taxon>
        <taxon>Dothideomycetes</taxon>
        <taxon>Dothideomycetidae</taxon>
        <taxon>Mycosphaerellales</taxon>
        <taxon>Extremaceae</taxon>
        <taxon>Saxophila</taxon>
    </lineage>
</organism>
<feature type="compositionally biased region" description="Basic and acidic residues" evidence="2">
    <location>
        <begin position="1348"/>
        <end position="1367"/>
    </location>
</feature>
<dbReference type="EMBL" id="JAVRRT010000012">
    <property type="protein sequence ID" value="KAK5167116.1"/>
    <property type="molecule type" value="Genomic_DNA"/>
</dbReference>
<evidence type="ECO:0000256" key="1">
    <source>
        <dbReference type="SAM" id="Coils"/>
    </source>
</evidence>
<feature type="compositionally biased region" description="Low complexity" evidence="2">
    <location>
        <begin position="1326"/>
        <end position="1338"/>
    </location>
</feature>
<evidence type="ECO:0000256" key="3">
    <source>
        <dbReference type="SAM" id="Phobius"/>
    </source>
</evidence>
<accession>A0AAV9P3P4</accession>
<keyword evidence="3" id="KW-0472">Membrane</keyword>
<feature type="compositionally biased region" description="Polar residues" evidence="2">
    <location>
        <begin position="475"/>
        <end position="487"/>
    </location>
</feature>
<gene>
    <name evidence="4" type="ORF">LTR77_007846</name>
</gene>
<proteinExistence type="predicted"/>
<comment type="caution">
    <text evidence="4">The sequence shown here is derived from an EMBL/GenBank/DDBJ whole genome shotgun (WGS) entry which is preliminary data.</text>
</comment>
<keyword evidence="5" id="KW-1185">Reference proteome</keyword>
<keyword evidence="1" id="KW-0175">Coiled coil</keyword>
<feature type="compositionally biased region" description="Polar residues" evidence="2">
    <location>
        <begin position="227"/>
        <end position="245"/>
    </location>
</feature>
<keyword evidence="3" id="KW-1133">Transmembrane helix</keyword>